<protein>
    <submittedName>
        <fullName evidence="2">Uncharacterized protein</fullName>
    </submittedName>
</protein>
<evidence type="ECO:0000256" key="1">
    <source>
        <dbReference type="SAM" id="MobiDB-lite"/>
    </source>
</evidence>
<name>B6WTQ7_9BACT</name>
<dbReference type="EMBL" id="ABXU01000034">
    <property type="protein sequence ID" value="EEB33648.1"/>
    <property type="molecule type" value="Genomic_DNA"/>
</dbReference>
<proteinExistence type="predicted"/>
<gene>
    <name evidence="2" type="ORF">DESPIG_01464</name>
</gene>
<feature type="region of interest" description="Disordered" evidence="1">
    <location>
        <begin position="1"/>
        <end position="39"/>
    </location>
</feature>
<organism evidence="2 3">
    <name type="scientific">Desulfovibrio piger ATCC 29098</name>
    <dbReference type="NCBI Taxonomy" id="411464"/>
    <lineage>
        <taxon>Bacteria</taxon>
        <taxon>Pseudomonadati</taxon>
        <taxon>Thermodesulfobacteriota</taxon>
        <taxon>Desulfovibrionia</taxon>
        <taxon>Desulfovibrionales</taxon>
        <taxon>Desulfovibrionaceae</taxon>
        <taxon>Desulfovibrio</taxon>
    </lineage>
</organism>
<reference evidence="2 3" key="2">
    <citation type="submission" date="2008-10" db="EMBL/GenBank/DDBJ databases">
        <authorList>
            <person name="Fulton L."/>
            <person name="Clifton S."/>
            <person name="Fulton B."/>
            <person name="Xu J."/>
            <person name="Minx P."/>
            <person name="Pepin K.H."/>
            <person name="Johnson M."/>
            <person name="Bhonagiri V."/>
            <person name="Nash W.E."/>
            <person name="Mardis E.R."/>
            <person name="Wilson R.K."/>
        </authorList>
    </citation>
    <scope>NUCLEOTIDE SEQUENCE [LARGE SCALE GENOMIC DNA]</scope>
    <source>
        <strain evidence="2 3">ATCC 29098</strain>
    </source>
</reference>
<dbReference type="HOGENOM" id="CLU_3308565_0_0_7"/>
<feature type="compositionally biased region" description="Basic and acidic residues" evidence="1">
    <location>
        <begin position="30"/>
        <end position="39"/>
    </location>
</feature>
<evidence type="ECO:0000313" key="2">
    <source>
        <dbReference type="EMBL" id="EEB33648.1"/>
    </source>
</evidence>
<sequence length="39" mass="4442">MTACSQYGHPRLSDRVPFPSRMHLPSEGSIGRHADRLFM</sequence>
<evidence type="ECO:0000313" key="3">
    <source>
        <dbReference type="Proteomes" id="UP000003676"/>
    </source>
</evidence>
<dbReference type="Proteomes" id="UP000003676">
    <property type="component" value="Unassembled WGS sequence"/>
</dbReference>
<comment type="caution">
    <text evidence="2">The sequence shown here is derived from an EMBL/GenBank/DDBJ whole genome shotgun (WGS) entry which is preliminary data.</text>
</comment>
<accession>B6WTQ7</accession>
<reference evidence="2 3" key="1">
    <citation type="submission" date="2008-10" db="EMBL/GenBank/DDBJ databases">
        <title>Draft genome sequence of Desulvovibrio piger (ATCC 29098).</title>
        <authorList>
            <person name="Sudarsanam P."/>
            <person name="Ley R."/>
            <person name="Guruge J."/>
            <person name="Turnbaugh P.J."/>
            <person name="Mahowald M."/>
            <person name="Liep D."/>
            <person name="Gordon J."/>
        </authorList>
    </citation>
    <scope>NUCLEOTIDE SEQUENCE [LARGE SCALE GENOMIC DNA]</scope>
    <source>
        <strain evidence="2 3">ATCC 29098</strain>
    </source>
</reference>
<dbReference type="AlphaFoldDB" id="B6WTQ7"/>